<dbReference type="KEGG" id="mema:MMAB1_2424"/>
<dbReference type="Proteomes" id="UP000069850">
    <property type="component" value="Chromosome 1"/>
</dbReference>
<protein>
    <submittedName>
        <fullName evidence="1">Uncharacterized protein</fullName>
    </submittedName>
</protein>
<accession>A0A0X3BNG7</accession>
<evidence type="ECO:0000313" key="2">
    <source>
        <dbReference type="Proteomes" id="UP000069850"/>
    </source>
</evidence>
<proteinExistence type="predicted"/>
<dbReference type="RefSeq" id="WP_337589749.1">
    <property type="nucleotide sequence ID" value="NZ_LT158599.1"/>
</dbReference>
<name>A0A0X3BNG7_9EURY</name>
<evidence type="ECO:0000313" key="1">
    <source>
        <dbReference type="EMBL" id="CVK33637.1"/>
    </source>
</evidence>
<organism evidence="1 2">
    <name type="scientific">Methanoculleus bourgensis</name>
    <dbReference type="NCBI Taxonomy" id="83986"/>
    <lineage>
        <taxon>Archaea</taxon>
        <taxon>Methanobacteriati</taxon>
        <taxon>Methanobacteriota</taxon>
        <taxon>Stenosarchaea group</taxon>
        <taxon>Methanomicrobia</taxon>
        <taxon>Methanomicrobiales</taxon>
        <taxon>Methanomicrobiaceae</taxon>
        <taxon>Methanoculleus</taxon>
    </lineage>
</organism>
<sequence length="57" mass="6721">MFEDVADRLREANQGKLPFEDQVEYLSDLRSSVLENKKMEQDLLFMYTYMAAITTQP</sequence>
<dbReference type="EMBL" id="LT158599">
    <property type="protein sequence ID" value="CVK33637.1"/>
    <property type="molecule type" value="Genomic_DNA"/>
</dbReference>
<dbReference type="GeneID" id="88882431"/>
<reference evidence="1 2" key="1">
    <citation type="submission" date="2016-01" db="EMBL/GenBank/DDBJ databases">
        <authorList>
            <person name="Manzoor S."/>
        </authorList>
    </citation>
    <scope>NUCLEOTIDE SEQUENCE [LARGE SCALE GENOMIC DNA]</scope>
    <source>
        <strain evidence="1">Methanoculleus sp MAB1</strain>
    </source>
</reference>
<gene>
    <name evidence="1" type="ORF">MMAB1_2424</name>
</gene>
<dbReference type="AlphaFoldDB" id="A0A0X3BNG7"/>